<gene>
    <name evidence="2" type="ORF">H9841_08205</name>
</gene>
<accession>A0A9D1YCK1</accession>
<dbReference type="AlphaFoldDB" id="A0A9D1YCK1"/>
<proteinExistence type="predicted"/>
<keyword evidence="1" id="KW-0812">Transmembrane</keyword>
<dbReference type="Proteomes" id="UP000823868">
    <property type="component" value="Unassembled WGS sequence"/>
</dbReference>
<evidence type="ECO:0000256" key="1">
    <source>
        <dbReference type="SAM" id="Phobius"/>
    </source>
</evidence>
<feature type="transmembrane region" description="Helical" evidence="1">
    <location>
        <begin position="200"/>
        <end position="224"/>
    </location>
</feature>
<dbReference type="Pfam" id="PF04298">
    <property type="entry name" value="Zn_peptidase_2"/>
    <property type="match status" value="1"/>
</dbReference>
<comment type="caution">
    <text evidence="2">The sequence shown here is derived from an EMBL/GenBank/DDBJ whole genome shotgun (WGS) entry which is preliminary data.</text>
</comment>
<reference evidence="2" key="2">
    <citation type="submission" date="2021-04" db="EMBL/GenBank/DDBJ databases">
        <authorList>
            <person name="Gilroy R."/>
        </authorList>
    </citation>
    <scope>NUCLEOTIDE SEQUENCE</scope>
    <source>
        <strain evidence="2">ChiBcec16_6824</strain>
    </source>
</reference>
<sequence length="233" mass="25814">MPFFYYVDPYYWMLLVPAMLIAAWAQVRVNSTFRRYSTVYARRGYTGAQAAEAVLRAHGVTGVRIERVRGHLSDHFDPRSNVIRLSDSVYGSNSVAAIGVAAHEAGHAVQYAVGYQPIRLRSAMIPVCNVSSQLSIFFIILGFVLYIEPLFAIGIVLFSLAVAVQLVTLPVEFNASHRALETLGETRMLDRDELSGARKVLTAAALTYVAALVVSLAQLLRYILAFSGRRRNE</sequence>
<organism evidence="2 3">
    <name type="scientific">Candidatus Flavonifractor merdigallinarum</name>
    <dbReference type="NCBI Taxonomy" id="2838589"/>
    <lineage>
        <taxon>Bacteria</taxon>
        <taxon>Bacillati</taxon>
        <taxon>Bacillota</taxon>
        <taxon>Clostridia</taxon>
        <taxon>Eubacteriales</taxon>
        <taxon>Oscillospiraceae</taxon>
        <taxon>Flavonifractor</taxon>
    </lineage>
</organism>
<dbReference type="EMBL" id="DXDX01000146">
    <property type="protein sequence ID" value="HIY21866.1"/>
    <property type="molecule type" value="Genomic_DNA"/>
</dbReference>
<evidence type="ECO:0000313" key="3">
    <source>
        <dbReference type="Proteomes" id="UP000823868"/>
    </source>
</evidence>
<keyword evidence="1" id="KW-1133">Transmembrane helix</keyword>
<name>A0A9D1YCK1_9FIRM</name>
<protein>
    <submittedName>
        <fullName evidence="2">Zinc metallopeptidase</fullName>
    </submittedName>
</protein>
<feature type="transmembrane region" description="Helical" evidence="1">
    <location>
        <begin position="12"/>
        <end position="29"/>
    </location>
</feature>
<dbReference type="PANTHER" id="PTHR36434:SF1">
    <property type="entry name" value="MEMBRANE PROTEASE YUGP-RELATED"/>
    <property type="match status" value="1"/>
</dbReference>
<dbReference type="PANTHER" id="PTHR36434">
    <property type="entry name" value="MEMBRANE PROTEASE YUGP-RELATED"/>
    <property type="match status" value="1"/>
</dbReference>
<reference evidence="2" key="1">
    <citation type="journal article" date="2021" name="PeerJ">
        <title>Extensive microbial diversity within the chicken gut microbiome revealed by metagenomics and culture.</title>
        <authorList>
            <person name="Gilroy R."/>
            <person name="Ravi A."/>
            <person name="Getino M."/>
            <person name="Pursley I."/>
            <person name="Horton D.L."/>
            <person name="Alikhan N.F."/>
            <person name="Baker D."/>
            <person name="Gharbi K."/>
            <person name="Hall N."/>
            <person name="Watson M."/>
            <person name="Adriaenssens E.M."/>
            <person name="Foster-Nyarko E."/>
            <person name="Jarju S."/>
            <person name="Secka A."/>
            <person name="Antonio M."/>
            <person name="Oren A."/>
            <person name="Chaudhuri R.R."/>
            <person name="La Ragione R."/>
            <person name="Hildebrand F."/>
            <person name="Pallen M.J."/>
        </authorList>
    </citation>
    <scope>NUCLEOTIDE SEQUENCE</scope>
    <source>
        <strain evidence="2">ChiBcec16_6824</strain>
    </source>
</reference>
<evidence type="ECO:0000313" key="2">
    <source>
        <dbReference type="EMBL" id="HIY21866.1"/>
    </source>
</evidence>
<keyword evidence="1" id="KW-0472">Membrane</keyword>
<dbReference type="InterPro" id="IPR007395">
    <property type="entry name" value="Zn_peptidase_2"/>
</dbReference>